<evidence type="ECO:0000256" key="7">
    <source>
        <dbReference type="ARBA" id="ARBA00023150"/>
    </source>
</evidence>
<comment type="subcellular location">
    <subcellularLocation>
        <location evidence="8">Cytoplasm</location>
    </subcellularLocation>
</comment>
<evidence type="ECO:0000256" key="1">
    <source>
        <dbReference type="ARBA" id="ARBA00022490"/>
    </source>
</evidence>
<feature type="binding site" evidence="8">
    <location>
        <position position="99"/>
    </location>
    <ligand>
        <name>Mg(2+)</name>
        <dbReference type="ChEBI" id="CHEBI:18420"/>
    </ligand>
</feature>
<evidence type="ECO:0000313" key="11">
    <source>
        <dbReference type="Proteomes" id="UP000198778"/>
    </source>
</evidence>
<dbReference type="GO" id="GO:0005737">
    <property type="term" value="C:cytoplasm"/>
    <property type="evidence" value="ECO:0007669"/>
    <property type="project" value="UniProtKB-SubCell"/>
</dbReference>
<keyword evidence="6 8" id="KW-0342">GTP-binding</keyword>
<dbReference type="PANTHER" id="PTHR19136:SF81">
    <property type="entry name" value="MOLYBDENUM COFACTOR GUANYLYLTRANSFERASE"/>
    <property type="match status" value="1"/>
</dbReference>
<feature type="binding site" evidence="8">
    <location>
        <position position="25"/>
    </location>
    <ligand>
        <name>GTP</name>
        <dbReference type="ChEBI" id="CHEBI:37565"/>
    </ligand>
</feature>
<gene>
    <name evidence="8" type="primary">mobA</name>
    <name evidence="10" type="ORF">SAMN04488053_107119</name>
</gene>
<name>A0A1H0H056_9BACI</name>
<dbReference type="RefSeq" id="WP_175444275.1">
    <property type="nucleotide sequence ID" value="NZ_FNIL01000007.1"/>
</dbReference>
<keyword evidence="11" id="KW-1185">Reference proteome</keyword>
<evidence type="ECO:0000313" key="10">
    <source>
        <dbReference type="EMBL" id="SDO12557.1"/>
    </source>
</evidence>
<dbReference type="InterPro" id="IPR013482">
    <property type="entry name" value="Molybde_CF_guanTrfase"/>
</dbReference>
<dbReference type="SUPFAM" id="SSF53448">
    <property type="entry name" value="Nucleotide-diphospho-sugar transferases"/>
    <property type="match status" value="1"/>
</dbReference>
<dbReference type="EC" id="2.7.7.77" evidence="8"/>
<dbReference type="Pfam" id="PF12804">
    <property type="entry name" value="NTP_transf_3"/>
    <property type="match status" value="1"/>
</dbReference>
<feature type="binding site" evidence="8">
    <location>
        <begin position="13"/>
        <end position="15"/>
    </location>
    <ligand>
        <name>GTP</name>
        <dbReference type="ChEBI" id="CHEBI:37565"/>
    </ligand>
</feature>
<dbReference type="GO" id="GO:1902758">
    <property type="term" value="P:bis(molybdopterin guanine dinucleotide)molybdenum biosynthetic process"/>
    <property type="evidence" value="ECO:0007669"/>
    <property type="project" value="TreeGrafter"/>
</dbReference>
<accession>A0A1H0H056</accession>
<dbReference type="InterPro" id="IPR029044">
    <property type="entry name" value="Nucleotide-diphossugar_trans"/>
</dbReference>
<evidence type="ECO:0000256" key="8">
    <source>
        <dbReference type="HAMAP-Rule" id="MF_00316"/>
    </source>
</evidence>
<evidence type="ECO:0000256" key="2">
    <source>
        <dbReference type="ARBA" id="ARBA00022679"/>
    </source>
</evidence>
<keyword evidence="7 8" id="KW-0501">Molybdenum cofactor biosynthesis</keyword>
<organism evidence="10 11">
    <name type="scientific">Alkalicoccus daliensis</name>
    <dbReference type="NCBI Taxonomy" id="745820"/>
    <lineage>
        <taxon>Bacteria</taxon>
        <taxon>Bacillati</taxon>
        <taxon>Bacillota</taxon>
        <taxon>Bacilli</taxon>
        <taxon>Bacillales</taxon>
        <taxon>Bacillaceae</taxon>
        <taxon>Alkalicoccus</taxon>
    </lineage>
</organism>
<dbReference type="GO" id="GO:0046872">
    <property type="term" value="F:metal ion binding"/>
    <property type="evidence" value="ECO:0007669"/>
    <property type="project" value="UniProtKB-KW"/>
</dbReference>
<comment type="domain">
    <text evidence="8">The N-terminal domain determines nucleotide recognition and specific binding, while the C-terminal domain determines the specific binding to the target protein.</text>
</comment>
<evidence type="ECO:0000256" key="3">
    <source>
        <dbReference type="ARBA" id="ARBA00022723"/>
    </source>
</evidence>
<dbReference type="Proteomes" id="UP000198778">
    <property type="component" value="Unassembled WGS sequence"/>
</dbReference>
<keyword evidence="5 8" id="KW-0460">Magnesium</keyword>
<dbReference type="HAMAP" id="MF_00316">
    <property type="entry name" value="MobA"/>
    <property type="match status" value="1"/>
</dbReference>
<evidence type="ECO:0000256" key="5">
    <source>
        <dbReference type="ARBA" id="ARBA00022842"/>
    </source>
</evidence>
<evidence type="ECO:0000259" key="9">
    <source>
        <dbReference type="Pfam" id="PF12804"/>
    </source>
</evidence>
<keyword evidence="4 8" id="KW-0547">Nucleotide-binding</keyword>
<dbReference type="GO" id="GO:0061603">
    <property type="term" value="F:molybdenum cofactor guanylyltransferase activity"/>
    <property type="evidence" value="ECO:0007669"/>
    <property type="project" value="UniProtKB-EC"/>
</dbReference>
<dbReference type="CDD" id="cd02503">
    <property type="entry name" value="MobA"/>
    <property type="match status" value="1"/>
</dbReference>
<comment type="function">
    <text evidence="8">Transfers a GMP moiety from GTP to Mo-molybdopterin (Mo-MPT) cofactor (Moco or molybdenum cofactor) to form Mo-molybdopterin guanine dinucleotide (Mo-MGD) cofactor.</text>
</comment>
<comment type="catalytic activity">
    <reaction evidence="8">
        <text>Mo-molybdopterin + GTP + H(+) = Mo-molybdopterin guanine dinucleotide + diphosphate</text>
        <dbReference type="Rhea" id="RHEA:34243"/>
        <dbReference type="ChEBI" id="CHEBI:15378"/>
        <dbReference type="ChEBI" id="CHEBI:33019"/>
        <dbReference type="ChEBI" id="CHEBI:37565"/>
        <dbReference type="ChEBI" id="CHEBI:71302"/>
        <dbReference type="ChEBI" id="CHEBI:71310"/>
        <dbReference type="EC" id="2.7.7.77"/>
    </reaction>
</comment>
<feature type="binding site" evidence="8">
    <location>
        <position position="70"/>
    </location>
    <ligand>
        <name>GTP</name>
        <dbReference type="ChEBI" id="CHEBI:37565"/>
    </ligand>
</feature>
<keyword evidence="3 8" id="KW-0479">Metal-binding</keyword>
<reference evidence="11" key="1">
    <citation type="submission" date="2016-10" db="EMBL/GenBank/DDBJ databases">
        <authorList>
            <person name="Varghese N."/>
            <person name="Submissions S."/>
        </authorList>
    </citation>
    <scope>NUCLEOTIDE SEQUENCE [LARGE SCALE GENOMIC DNA]</scope>
    <source>
        <strain evidence="11">CGMCC 1.10369</strain>
    </source>
</reference>
<dbReference type="AlphaFoldDB" id="A0A1H0H056"/>
<keyword evidence="1 8" id="KW-0963">Cytoplasm</keyword>
<feature type="binding site" evidence="8">
    <location>
        <position position="99"/>
    </location>
    <ligand>
        <name>GTP</name>
        <dbReference type="ChEBI" id="CHEBI:37565"/>
    </ligand>
</feature>
<keyword evidence="2 8" id="KW-0808">Transferase</keyword>
<proteinExistence type="inferred from homology"/>
<dbReference type="Gene3D" id="3.90.550.10">
    <property type="entry name" value="Spore Coat Polysaccharide Biosynthesis Protein SpsA, Chain A"/>
    <property type="match status" value="1"/>
</dbReference>
<comment type="similarity">
    <text evidence="8">Belongs to the MobA family.</text>
</comment>
<protein>
    <recommendedName>
        <fullName evidence="8">Probable molybdenum cofactor guanylyltransferase</fullName>
        <shortName evidence="8">MoCo guanylyltransferase</shortName>
        <ecNumber evidence="8">2.7.7.77</ecNumber>
    </recommendedName>
    <alternativeName>
        <fullName evidence="8">GTP:molybdopterin guanylyltransferase</fullName>
    </alternativeName>
    <alternativeName>
        <fullName evidence="8">Mo-MPT guanylyltransferase</fullName>
    </alternativeName>
    <alternativeName>
        <fullName evidence="8">Molybdopterin guanylyltransferase</fullName>
    </alternativeName>
    <alternativeName>
        <fullName evidence="8">Molybdopterin-guanine dinucleotide synthase</fullName>
        <shortName evidence="8">MGD synthase</shortName>
    </alternativeName>
</protein>
<sequence>MGSASPEITGVILAGGKSSRMGENKALLPLGNKSAVEHVVDKIRPQAEELLLISNEPEVFSYLEINTAADLRPFEGPLAGIEAAMTAVDSEWYLIAACDMPLIQKSVIEYLCNVSNKTQSNAVIPEIQGKQHPLLALYHRDCLPAISAVLDAQKRAIKSMLDSVTFDTVTEHDMIEAGISESEIVSSFYNMNRPAEYQEIMKRFS</sequence>
<dbReference type="InterPro" id="IPR025877">
    <property type="entry name" value="MobA-like_NTP_Trfase"/>
</dbReference>
<dbReference type="EMBL" id="FNIL01000007">
    <property type="protein sequence ID" value="SDO12557.1"/>
    <property type="molecule type" value="Genomic_DNA"/>
</dbReference>
<dbReference type="PANTHER" id="PTHR19136">
    <property type="entry name" value="MOLYBDENUM COFACTOR GUANYLYLTRANSFERASE"/>
    <property type="match status" value="1"/>
</dbReference>
<comment type="cofactor">
    <cofactor evidence="8">
        <name>Mg(2+)</name>
        <dbReference type="ChEBI" id="CHEBI:18420"/>
    </cofactor>
</comment>
<dbReference type="STRING" id="745820.SAMN04488053_107119"/>
<dbReference type="GO" id="GO:0005525">
    <property type="term" value="F:GTP binding"/>
    <property type="evidence" value="ECO:0007669"/>
    <property type="project" value="UniProtKB-UniRule"/>
</dbReference>
<comment type="caution">
    <text evidence="8">Lacks conserved residue(s) required for the propagation of feature annotation.</text>
</comment>
<evidence type="ECO:0000256" key="4">
    <source>
        <dbReference type="ARBA" id="ARBA00022741"/>
    </source>
</evidence>
<evidence type="ECO:0000256" key="6">
    <source>
        <dbReference type="ARBA" id="ARBA00023134"/>
    </source>
</evidence>
<feature type="domain" description="MobA-like NTP transferase" evidence="9">
    <location>
        <begin position="10"/>
        <end position="161"/>
    </location>
</feature>